<dbReference type="PROSITE" id="PS01334">
    <property type="entry name" value="PYRASE_CYS"/>
    <property type="match status" value="1"/>
</dbReference>
<comment type="catalytic activity">
    <reaction evidence="1 9">
        <text>Release of an N-terminal pyroglutamyl group from a polypeptide, the second amino acid generally not being Pro.</text>
        <dbReference type="EC" id="3.4.19.3"/>
    </reaction>
</comment>
<sequence>MRHKVLLTGFEPFDGAAHNPSIDAVRTLAQEGIEGISLEVLELPVEFVGAGELVCAAIARIQPDIVLSVGLAAGRYDITVERVAVNLADARIADNSGEQPVDQELATGGVAAYFSTLPVKEIVAAIRGTDVAASLSYSAGTYVCNAVMYHALRVTADGSTQAGFIHVPDVYAVDSKMTLEDVVTGLRAAVLTCTGDRAELSLEEAAAMGREY</sequence>
<dbReference type="SUPFAM" id="SSF53182">
    <property type="entry name" value="Pyrrolidone carboxyl peptidase (pyroglutamate aminopeptidase)"/>
    <property type="match status" value="1"/>
</dbReference>
<dbReference type="Pfam" id="PF01470">
    <property type="entry name" value="Peptidase_C15"/>
    <property type="match status" value="1"/>
</dbReference>
<keyword evidence="8" id="KW-0788">Thiol protease</keyword>
<dbReference type="RefSeq" id="WP_377464988.1">
    <property type="nucleotide sequence ID" value="NZ_JBHUOP010000001.1"/>
</dbReference>
<keyword evidence="7 11" id="KW-0378">Hydrolase</keyword>
<evidence type="ECO:0000313" key="12">
    <source>
        <dbReference type="Proteomes" id="UP001597391"/>
    </source>
</evidence>
<dbReference type="PIRSF" id="PIRSF015592">
    <property type="entry name" value="Prld-crbxl_pptds"/>
    <property type="match status" value="1"/>
</dbReference>
<evidence type="ECO:0000256" key="2">
    <source>
        <dbReference type="ARBA" id="ARBA00002280"/>
    </source>
</evidence>
<dbReference type="PROSITE" id="PS01333">
    <property type="entry name" value="PYRASE_GLU"/>
    <property type="match status" value="1"/>
</dbReference>
<dbReference type="Proteomes" id="UP001597391">
    <property type="component" value="Unassembled WGS sequence"/>
</dbReference>
<dbReference type="NCBIfam" id="TIGR00504">
    <property type="entry name" value="pyro_pdase"/>
    <property type="match status" value="1"/>
</dbReference>
<dbReference type="InterPro" id="IPR000816">
    <property type="entry name" value="Peptidase_C15"/>
</dbReference>
<dbReference type="CDD" id="cd00501">
    <property type="entry name" value="Peptidase_C15"/>
    <property type="match status" value="1"/>
</dbReference>
<evidence type="ECO:0000313" key="11">
    <source>
        <dbReference type="EMBL" id="MFD2839509.1"/>
    </source>
</evidence>
<comment type="caution">
    <text evidence="11">The sequence shown here is derived from an EMBL/GenBank/DDBJ whole genome shotgun (WGS) entry which is preliminary data.</text>
</comment>
<dbReference type="PRINTS" id="PR00706">
    <property type="entry name" value="PYROGLUPTASE"/>
</dbReference>
<feature type="active site" evidence="10">
    <location>
        <position position="144"/>
    </location>
</feature>
<feature type="active site" evidence="9">
    <location>
        <position position="81"/>
    </location>
</feature>
<comment type="similarity">
    <text evidence="4">Belongs to the peptidase C15 family.</text>
</comment>
<dbReference type="NCBIfam" id="NF009676">
    <property type="entry name" value="PRK13197.1"/>
    <property type="match status" value="1"/>
</dbReference>
<dbReference type="PANTHER" id="PTHR23402">
    <property type="entry name" value="PROTEASE FAMILY C15 PYROGLUTAMYL-PEPTIDASE I-RELATED"/>
    <property type="match status" value="1"/>
</dbReference>
<evidence type="ECO:0000256" key="8">
    <source>
        <dbReference type="ARBA" id="ARBA00022807"/>
    </source>
</evidence>
<evidence type="ECO:0000256" key="4">
    <source>
        <dbReference type="ARBA" id="ARBA00006641"/>
    </source>
</evidence>
<evidence type="ECO:0000256" key="3">
    <source>
        <dbReference type="ARBA" id="ARBA00004496"/>
    </source>
</evidence>
<comment type="function">
    <text evidence="2">Removes 5-oxoproline from various penultimate amino acid residues except L-proline.</text>
</comment>
<evidence type="ECO:0000256" key="1">
    <source>
        <dbReference type="ARBA" id="ARBA00001770"/>
    </source>
</evidence>
<comment type="subcellular location">
    <subcellularLocation>
        <location evidence="3">Cytoplasm</location>
    </subcellularLocation>
</comment>
<evidence type="ECO:0000256" key="7">
    <source>
        <dbReference type="ARBA" id="ARBA00022801"/>
    </source>
</evidence>
<protein>
    <recommendedName>
        <fullName evidence="9">Pyroglutamyl-peptidase I</fullName>
        <ecNumber evidence="9">3.4.19.3</ecNumber>
    </recommendedName>
</protein>
<organism evidence="11 12">
    <name type="scientific">Populibacterium corticicola</name>
    <dbReference type="NCBI Taxonomy" id="1812826"/>
    <lineage>
        <taxon>Bacteria</taxon>
        <taxon>Bacillati</taxon>
        <taxon>Actinomycetota</taxon>
        <taxon>Actinomycetes</taxon>
        <taxon>Micrococcales</taxon>
        <taxon>Jonesiaceae</taxon>
        <taxon>Populibacterium</taxon>
    </lineage>
</organism>
<accession>A0ABW5XCN1</accession>
<evidence type="ECO:0000256" key="6">
    <source>
        <dbReference type="ARBA" id="ARBA00022670"/>
    </source>
</evidence>
<gene>
    <name evidence="11" type="primary">pcp</name>
    <name evidence="11" type="ORF">ACFSYH_02885</name>
</gene>
<keyword evidence="12" id="KW-1185">Reference proteome</keyword>
<evidence type="ECO:0000256" key="10">
    <source>
        <dbReference type="PROSITE-ProRule" id="PRU10077"/>
    </source>
</evidence>
<dbReference type="Gene3D" id="3.40.630.20">
    <property type="entry name" value="Peptidase C15, pyroglutamyl peptidase I-like"/>
    <property type="match status" value="1"/>
</dbReference>
<dbReference type="InterPro" id="IPR033693">
    <property type="entry name" value="PGPEP1_Glu_AS"/>
</dbReference>
<dbReference type="EC" id="3.4.19.3" evidence="9"/>
<name>A0ABW5XCN1_9MICO</name>
<keyword evidence="6" id="KW-0645">Protease</keyword>
<dbReference type="PANTHER" id="PTHR23402:SF1">
    <property type="entry name" value="PYROGLUTAMYL-PEPTIDASE I"/>
    <property type="match status" value="1"/>
</dbReference>
<evidence type="ECO:0000256" key="5">
    <source>
        <dbReference type="ARBA" id="ARBA00022490"/>
    </source>
</evidence>
<dbReference type="InterPro" id="IPR036440">
    <property type="entry name" value="Peptidase_C15-like_sf"/>
</dbReference>
<dbReference type="InterPro" id="IPR033694">
    <property type="entry name" value="PGPEP1_Cys_AS"/>
</dbReference>
<reference evidence="12" key="1">
    <citation type="journal article" date="2019" name="Int. J. Syst. Evol. Microbiol.">
        <title>The Global Catalogue of Microorganisms (GCM) 10K type strain sequencing project: providing services to taxonomists for standard genome sequencing and annotation.</title>
        <authorList>
            <consortium name="The Broad Institute Genomics Platform"/>
            <consortium name="The Broad Institute Genome Sequencing Center for Infectious Disease"/>
            <person name="Wu L."/>
            <person name="Ma J."/>
        </authorList>
    </citation>
    <scope>NUCLEOTIDE SEQUENCE [LARGE SCALE GENOMIC DNA]</scope>
    <source>
        <strain evidence="12">KCTC 33576</strain>
    </source>
</reference>
<dbReference type="InterPro" id="IPR016125">
    <property type="entry name" value="Peptidase_C15-like"/>
</dbReference>
<dbReference type="GO" id="GO:0016920">
    <property type="term" value="F:pyroglutamyl-peptidase activity"/>
    <property type="evidence" value="ECO:0007669"/>
    <property type="project" value="UniProtKB-EC"/>
</dbReference>
<dbReference type="InterPro" id="IPR029762">
    <property type="entry name" value="PGP-I_bact-type"/>
</dbReference>
<proteinExistence type="inferred from homology"/>
<keyword evidence="5" id="KW-0963">Cytoplasm</keyword>
<dbReference type="EMBL" id="JBHUOP010000001">
    <property type="protein sequence ID" value="MFD2839509.1"/>
    <property type="molecule type" value="Genomic_DNA"/>
</dbReference>
<evidence type="ECO:0000256" key="9">
    <source>
        <dbReference type="PROSITE-ProRule" id="PRU10076"/>
    </source>
</evidence>